<evidence type="ECO:0000256" key="1">
    <source>
        <dbReference type="PROSITE-ProRule" id="PRU00023"/>
    </source>
</evidence>
<dbReference type="InterPro" id="IPR002110">
    <property type="entry name" value="Ankyrin_rpt"/>
</dbReference>
<keyword evidence="1" id="KW-0040">ANK repeat</keyword>
<evidence type="ECO:0000313" key="3">
    <source>
        <dbReference type="Proteomes" id="UP001283341"/>
    </source>
</evidence>
<keyword evidence="3" id="KW-1185">Reference proteome</keyword>
<gene>
    <name evidence="2" type="ORF">B0H66DRAFT_144769</name>
</gene>
<name>A0AAE0IIT6_9PEZI</name>
<organism evidence="2 3">
    <name type="scientific">Apodospora peruviana</name>
    <dbReference type="NCBI Taxonomy" id="516989"/>
    <lineage>
        <taxon>Eukaryota</taxon>
        <taxon>Fungi</taxon>
        <taxon>Dikarya</taxon>
        <taxon>Ascomycota</taxon>
        <taxon>Pezizomycotina</taxon>
        <taxon>Sordariomycetes</taxon>
        <taxon>Sordariomycetidae</taxon>
        <taxon>Sordariales</taxon>
        <taxon>Lasiosphaeriaceae</taxon>
        <taxon>Apodospora</taxon>
    </lineage>
</organism>
<reference evidence="2" key="2">
    <citation type="submission" date="2023-06" db="EMBL/GenBank/DDBJ databases">
        <authorList>
            <consortium name="Lawrence Berkeley National Laboratory"/>
            <person name="Haridas S."/>
            <person name="Hensen N."/>
            <person name="Bonometti L."/>
            <person name="Westerberg I."/>
            <person name="Brannstrom I.O."/>
            <person name="Guillou S."/>
            <person name="Cros-Aarteil S."/>
            <person name="Calhoun S."/>
            <person name="Kuo A."/>
            <person name="Mondo S."/>
            <person name="Pangilinan J."/>
            <person name="Riley R."/>
            <person name="Labutti K."/>
            <person name="Andreopoulos B."/>
            <person name="Lipzen A."/>
            <person name="Chen C."/>
            <person name="Yanf M."/>
            <person name="Daum C."/>
            <person name="Ng V."/>
            <person name="Clum A."/>
            <person name="Steindorff A."/>
            <person name="Ohm R."/>
            <person name="Martin F."/>
            <person name="Silar P."/>
            <person name="Natvig D."/>
            <person name="Lalanne C."/>
            <person name="Gautier V."/>
            <person name="Ament-Velasquez S.L."/>
            <person name="Kruys A."/>
            <person name="Hutchinson M.I."/>
            <person name="Powell A.J."/>
            <person name="Barry K."/>
            <person name="Miller A.N."/>
            <person name="Grigoriev I.V."/>
            <person name="Debuchy R."/>
            <person name="Gladieux P."/>
            <person name="Thoren M.H."/>
            <person name="Johannesson H."/>
        </authorList>
    </citation>
    <scope>NUCLEOTIDE SEQUENCE</scope>
    <source>
        <strain evidence="2">CBS 118394</strain>
    </source>
</reference>
<feature type="repeat" description="ANK" evidence="1">
    <location>
        <begin position="144"/>
        <end position="176"/>
    </location>
</feature>
<evidence type="ECO:0008006" key="4">
    <source>
        <dbReference type="Google" id="ProtNLM"/>
    </source>
</evidence>
<comment type="caution">
    <text evidence="2">The sequence shown here is derived from an EMBL/GenBank/DDBJ whole genome shotgun (WGS) entry which is preliminary data.</text>
</comment>
<dbReference type="EMBL" id="JAUEDM010000002">
    <property type="protein sequence ID" value="KAK3325978.1"/>
    <property type="molecule type" value="Genomic_DNA"/>
</dbReference>
<proteinExistence type="predicted"/>
<dbReference type="PROSITE" id="PS50088">
    <property type="entry name" value="ANK_REPEAT"/>
    <property type="match status" value="1"/>
</dbReference>
<evidence type="ECO:0000313" key="2">
    <source>
        <dbReference type="EMBL" id="KAK3325978.1"/>
    </source>
</evidence>
<reference evidence="2" key="1">
    <citation type="journal article" date="2023" name="Mol. Phylogenet. Evol.">
        <title>Genome-scale phylogeny and comparative genomics of the fungal order Sordariales.</title>
        <authorList>
            <person name="Hensen N."/>
            <person name="Bonometti L."/>
            <person name="Westerberg I."/>
            <person name="Brannstrom I.O."/>
            <person name="Guillou S."/>
            <person name="Cros-Aarteil S."/>
            <person name="Calhoun S."/>
            <person name="Haridas S."/>
            <person name="Kuo A."/>
            <person name="Mondo S."/>
            <person name="Pangilinan J."/>
            <person name="Riley R."/>
            <person name="LaButti K."/>
            <person name="Andreopoulos B."/>
            <person name="Lipzen A."/>
            <person name="Chen C."/>
            <person name="Yan M."/>
            <person name="Daum C."/>
            <person name="Ng V."/>
            <person name="Clum A."/>
            <person name="Steindorff A."/>
            <person name="Ohm R.A."/>
            <person name="Martin F."/>
            <person name="Silar P."/>
            <person name="Natvig D.O."/>
            <person name="Lalanne C."/>
            <person name="Gautier V."/>
            <person name="Ament-Velasquez S.L."/>
            <person name="Kruys A."/>
            <person name="Hutchinson M.I."/>
            <person name="Powell A.J."/>
            <person name="Barry K."/>
            <person name="Miller A.N."/>
            <person name="Grigoriev I.V."/>
            <person name="Debuchy R."/>
            <person name="Gladieux P."/>
            <person name="Hiltunen Thoren M."/>
            <person name="Johannesson H."/>
        </authorList>
    </citation>
    <scope>NUCLEOTIDE SEQUENCE</scope>
    <source>
        <strain evidence="2">CBS 118394</strain>
    </source>
</reference>
<dbReference type="AlphaFoldDB" id="A0AAE0IIT6"/>
<sequence length="182" mass="20473">MAAFRTLPPELLLEIADWLTPEYFDNVPGLAAFWLITRQCYELRTPILWSVDSAIERAMYWGASYNGLPVIKAALRHQQGQHLADPEDHGNAVDVVNSKWCPEHVLSGTQIVDAANENYDDDWMQWRVQTWKAKQDGSQCSRNLQASCLHVAAAHGFDSIVTCLLDNGARFDVSSEDYCACL</sequence>
<accession>A0AAE0IIT6</accession>
<protein>
    <recommendedName>
        <fullName evidence="4">Ankyrin repeat protein</fullName>
    </recommendedName>
</protein>
<dbReference type="Proteomes" id="UP001283341">
    <property type="component" value="Unassembled WGS sequence"/>
</dbReference>